<dbReference type="InterPro" id="IPR057929">
    <property type="entry name" value="RamC_N"/>
</dbReference>
<dbReference type="Pfam" id="PF05147">
    <property type="entry name" value="LANC_like"/>
    <property type="match status" value="1"/>
</dbReference>
<name>A0ABQ2J0C1_9ACTN</name>
<dbReference type="InterPro" id="IPR053524">
    <property type="entry name" value="Aerial_hyphae_peptide-synth"/>
</dbReference>
<dbReference type="SMART" id="SM01260">
    <property type="entry name" value="LANC_like"/>
    <property type="match status" value="1"/>
</dbReference>
<dbReference type="PROSITE" id="PS50011">
    <property type="entry name" value="PROTEIN_KINASE_DOM"/>
    <property type="match status" value="1"/>
</dbReference>
<evidence type="ECO:0000313" key="3">
    <source>
        <dbReference type="Proteomes" id="UP000600080"/>
    </source>
</evidence>
<accession>A0ABQ2J0C1</accession>
<dbReference type="InterPro" id="IPR000719">
    <property type="entry name" value="Prot_kinase_dom"/>
</dbReference>
<protein>
    <submittedName>
        <fullName evidence="2">Serine/threonine protein kinase</fullName>
    </submittedName>
</protein>
<dbReference type="Pfam" id="PF25816">
    <property type="entry name" value="RamC_N"/>
    <property type="match status" value="1"/>
</dbReference>
<dbReference type="EMBL" id="BMND01000001">
    <property type="protein sequence ID" value="GGN32650.1"/>
    <property type="molecule type" value="Genomic_DNA"/>
</dbReference>
<dbReference type="Gene3D" id="1.50.10.20">
    <property type="match status" value="1"/>
</dbReference>
<evidence type="ECO:0000259" key="1">
    <source>
        <dbReference type="PROSITE" id="PS50011"/>
    </source>
</evidence>
<dbReference type="SUPFAM" id="SSF56112">
    <property type="entry name" value="Protein kinase-like (PK-like)"/>
    <property type="match status" value="1"/>
</dbReference>
<evidence type="ECO:0000313" key="2">
    <source>
        <dbReference type="EMBL" id="GGN32650.1"/>
    </source>
</evidence>
<keyword evidence="2" id="KW-0723">Serine/threonine-protein kinase</keyword>
<dbReference type="SUPFAM" id="SSF158745">
    <property type="entry name" value="LanC-like"/>
    <property type="match status" value="1"/>
</dbReference>
<dbReference type="InterPro" id="IPR058053">
    <property type="entry name" value="RamC_C"/>
</dbReference>
<dbReference type="GO" id="GO:0004674">
    <property type="term" value="F:protein serine/threonine kinase activity"/>
    <property type="evidence" value="ECO:0007669"/>
    <property type="project" value="UniProtKB-KW"/>
</dbReference>
<dbReference type="Gene3D" id="1.10.510.10">
    <property type="entry name" value="Transferase(Phosphotransferase) domain 1"/>
    <property type="match status" value="1"/>
</dbReference>
<comment type="caution">
    <text evidence="2">The sequence shown here is derived from an EMBL/GenBank/DDBJ whole genome shotgun (WGS) entry which is preliminary data.</text>
</comment>
<dbReference type="InterPro" id="IPR007822">
    <property type="entry name" value="LANC-like"/>
</dbReference>
<dbReference type="InterPro" id="IPR011009">
    <property type="entry name" value="Kinase-like_dom_sf"/>
</dbReference>
<organism evidence="2 3">
    <name type="scientific">Streptomyces kronopolitis</name>
    <dbReference type="NCBI Taxonomy" id="1612435"/>
    <lineage>
        <taxon>Bacteria</taxon>
        <taxon>Bacillati</taxon>
        <taxon>Actinomycetota</taxon>
        <taxon>Actinomycetes</taxon>
        <taxon>Kitasatosporales</taxon>
        <taxon>Streptomycetaceae</taxon>
        <taxon>Streptomyces</taxon>
    </lineage>
</organism>
<keyword evidence="2" id="KW-0418">Kinase</keyword>
<keyword evidence="2" id="KW-0808">Transferase</keyword>
<dbReference type="Proteomes" id="UP000600080">
    <property type="component" value="Unassembled WGS sequence"/>
</dbReference>
<feature type="domain" description="Protein kinase" evidence="1">
    <location>
        <begin position="224"/>
        <end position="496"/>
    </location>
</feature>
<keyword evidence="3" id="KW-1185">Reference proteome</keyword>
<reference evidence="3" key="1">
    <citation type="journal article" date="2019" name="Int. J. Syst. Evol. Microbiol.">
        <title>The Global Catalogue of Microorganisms (GCM) 10K type strain sequencing project: providing services to taxonomists for standard genome sequencing and annotation.</title>
        <authorList>
            <consortium name="The Broad Institute Genomics Platform"/>
            <consortium name="The Broad Institute Genome Sequencing Center for Infectious Disease"/>
            <person name="Wu L."/>
            <person name="Ma J."/>
        </authorList>
    </citation>
    <scope>NUCLEOTIDE SEQUENCE [LARGE SCALE GENOMIC DNA]</scope>
    <source>
        <strain evidence="3">CGMCC 4.7323</strain>
    </source>
</reference>
<dbReference type="CDD" id="cd04791">
    <property type="entry name" value="LanC_SerThrkinase"/>
    <property type="match status" value="1"/>
</dbReference>
<dbReference type="NCBIfam" id="NF038151">
    <property type="entry name" value="lanthi_synth_III"/>
    <property type="match status" value="1"/>
</dbReference>
<gene>
    <name evidence="2" type="ORF">GCM10012285_02990</name>
</gene>
<proteinExistence type="predicted"/>
<sequence length="865" mass="92554">MNELAHVLGAGPFYVQAGTVPGKDASYVPHGLPVDWRNTVSGIWRQWHPGGGADIEAQGWKVHISARADRARHVLDIAAPLCAEHGVVFKHLATPLDFVVMHHKHASRRQAGKFIAAYPGDPRTALCLMRDLKEALAGEEGPYVLTDRAFEGSACVYYRYGAFTSQGRVRPDGSFSGTVIDAHGDTVEDERGIGCGLPPGITDPFQEPVASRAPRAGEVSVGGCTIERVVRFSNSGGTYQGVQQSTGRRVFLKEARPHVGLVSTESDARQRLHSEFQALTALHALHPGLCPEPLDYFTEGGHDFLVTEFVDGESLHAWTVRNNPIVNSTATAAEFERYFAACEKLIDALRDDLRRLHAAGHAFIDLGPDNVLVQEGGVPRLVDFETVGPVGRLPALIGAAGFFDPDLARTRPLAQDEHALSSVALYLLAPIQVTADRNPAVLGHLRALLERVSPPPKALWDQVLRRSAPLLVSPPTPAVSPERPASAPAPQLHALRDDLVRGILSAADPENGGTLFPTVPEGFATNTLAIRHGSAGVLYALQRSGVEVPDAILARFTRDAVASRTVLPPGLFSGTAGLSWVLADAGRLDEAAALLRLAVDHPVLRDCPDFAHGRAGVAMACLRLHAATRECRYAEWAAELLAPSRDETPGDLATTGLATGPAGVAMALYYLYRLTGDEPARVRGRRLLARDLGRGTYDHGGLLFPVSATDRRLMPYLWSGSAGIGMVVERYRSLGDDEELCDAAAGIRTAASCLFTRAGGLFQGLAGLGTHWSDAARRSADESARAMAQDVATRLFVHLVPTEDGTYLHGDPGVRLSCDLGSGSAGVLLFLDHLLRGTADPLFTLDAHVERRPVPAPALPSDFPG</sequence>